<reference evidence="11" key="2">
    <citation type="submission" date="2017-06" db="EMBL/GenBank/DDBJ databases">
        <title>Capnocytophaga spp. assemblies.</title>
        <authorList>
            <person name="Gulvik C.A."/>
        </authorList>
    </citation>
    <scope>NUCLEOTIDE SEQUENCE [LARGE SCALE GENOMIC DNA]</scope>
    <source>
        <strain evidence="11">H1496</strain>
    </source>
</reference>
<keyword evidence="7" id="KW-1133">Transmembrane helix</keyword>
<feature type="transmembrane region" description="Helical" evidence="7">
    <location>
        <begin position="84"/>
        <end position="102"/>
    </location>
</feature>
<accession>A0A250FRE8</accession>
<dbReference type="InterPro" id="IPR043739">
    <property type="entry name" value="DUF5684"/>
</dbReference>
<dbReference type="InterPro" id="IPR019758">
    <property type="entry name" value="Pept_S26A_signal_pept_1_CS"/>
</dbReference>
<evidence type="ECO:0000313" key="12">
    <source>
        <dbReference type="Proteomes" id="UP001324270"/>
    </source>
</evidence>
<dbReference type="SUPFAM" id="SSF51306">
    <property type="entry name" value="LexA/Signal peptidase"/>
    <property type="match status" value="2"/>
</dbReference>
<comment type="caution">
    <text evidence="7">Lacks conserved residue(s) required for the propagation of feature annotation.</text>
</comment>
<sequence>MLTYLTIFLGVQLLQGLFLWKGYQKAGYKGWQAFVPVWNMLILLKIIERPWWWVFLVYLPVIGNIMAVVLAYEWLHVFGYRQKRYTLLAVVTLGLFIAYVMYQPKTQYIGKSEAVIAENVPSWLNGILYAVVAASTIHTYFIQPYTIPTSSLEKTLLVGDFLFVSKFHYGARLPMTPLATPMVHDTLPLVGVKSYLPKPQLPYLRLPALQKIKRNDIVVFNWPTDTVRFFRDPSGYHAYKPVDKKSHYVKRAVAIAGDTFEIREGDVYINGQKEIYPVRAKLQTSYIVRVSPEFQNYLVSLYGGQYTAEQLLPAYLFQNFGVTDASGFRSNTEFVVQSATEEVAQKLQKTPHVESVTKMISPKEYNPAIFPHSKHYAWSEDNFGPVEIPAEGKTVQLTTENLPLYKRIITEYEGNTLQVQGEDILLNGQKVTSYTFRQDYYWMMGDNRHNSEDSRYWGFVPFDHVVGKPVLIWMSWDSNASGLNKIRWNRLFTTVNGEGEPVSYLYWVLGLGVLSYIGYEVYKKKYKKGKVKK</sequence>
<comment type="subcellular location">
    <subcellularLocation>
        <location evidence="7">Membrane</location>
        <topology evidence="7">Single-pass type II membrane protein</topology>
    </subcellularLocation>
</comment>
<evidence type="ECO:0000256" key="4">
    <source>
        <dbReference type="ARBA" id="ARBA00019232"/>
    </source>
</evidence>
<organism evidence="9 11">
    <name type="scientific">Capnocytophaga gingivalis</name>
    <dbReference type="NCBI Taxonomy" id="1017"/>
    <lineage>
        <taxon>Bacteria</taxon>
        <taxon>Pseudomonadati</taxon>
        <taxon>Bacteroidota</taxon>
        <taxon>Flavobacteriia</taxon>
        <taxon>Flavobacteriales</taxon>
        <taxon>Flavobacteriaceae</taxon>
        <taxon>Capnocytophaga</taxon>
    </lineage>
</organism>
<dbReference type="PROSITE" id="PS00761">
    <property type="entry name" value="SPASE_I_3"/>
    <property type="match status" value="1"/>
</dbReference>
<proteinExistence type="inferred from homology"/>
<keyword evidence="7" id="KW-0645">Protease</keyword>
<evidence type="ECO:0000256" key="6">
    <source>
        <dbReference type="PIRSR" id="PIRSR600223-1"/>
    </source>
</evidence>
<dbReference type="CDD" id="cd06530">
    <property type="entry name" value="S26_SPase_I"/>
    <property type="match status" value="2"/>
</dbReference>
<keyword evidence="7" id="KW-0812">Transmembrane</keyword>
<feature type="transmembrane region" description="Helical" evidence="7">
    <location>
        <begin position="51"/>
        <end position="72"/>
    </location>
</feature>
<dbReference type="Gene3D" id="2.10.109.10">
    <property type="entry name" value="Umud Fragment, subunit A"/>
    <property type="match status" value="2"/>
</dbReference>
<keyword evidence="7" id="KW-0472">Membrane</keyword>
<dbReference type="PRINTS" id="PR00727">
    <property type="entry name" value="LEADERPTASE"/>
</dbReference>
<reference evidence="10 12" key="3">
    <citation type="submission" date="2023-12" db="EMBL/GenBank/DDBJ databases">
        <title>Genomic sequences of Capnocytophaga and Parvimonas strains.</title>
        <authorList>
            <person name="Watt R.M."/>
            <person name="Wang M."/>
            <person name="Yang T."/>
            <person name="Tong W.M."/>
        </authorList>
    </citation>
    <scope>NUCLEOTIDE SEQUENCE [LARGE SCALE GENOMIC DNA]</scope>
    <source>
        <strain evidence="10 12">CCUG 13156</strain>
    </source>
</reference>
<gene>
    <name evidence="9" type="primary">lepB</name>
    <name evidence="9" type="ORF">CGC50_11755</name>
    <name evidence="10" type="ORF">VJJ49_12360</name>
</gene>
<dbReference type="KEGG" id="cgh:CGC50_11755"/>
<dbReference type="InterPro" id="IPR036286">
    <property type="entry name" value="LexA/Signal_pep-like_sf"/>
</dbReference>
<dbReference type="PANTHER" id="PTHR43390">
    <property type="entry name" value="SIGNAL PEPTIDASE I"/>
    <property type="match status" value="1"/>
</dbReference>
<dbReference type="EMBL" id="JAYKBV010000022">
    <property type="protein sequence ID" value="MEB3041472.1"/>
    <property type="molecule type" value="Genomic_DNA"/>
</dbReference>
<feature type="active site" evidence="6">
    <location>
        <position position="151"/>
    </location>
</feature>
<evidence type="ECO:0000313" key="10">
    <source>
        <dbReference type="EMBL" id="MEB3041472.1"/>
    </source>
</evidence>
<feature type="domain" description="Peptidase S26" evidence="8">
    <location>
        <begin position="122"/>
        <end position="274"/>
    </location>
</feature>
<dbReference type="AlphaFoldDB" id="A0A250FRE8"/>
<dbReference type="Proteomes" id="UP000217250">
    <property type="component" value="Chromosome"/>
</dbReference>
<evidence type="ECO:0000259" key="8">
    <source>
        <dbReference type="Pfam" id="PF10502"/>
    </source>
</evidence>
<keyword evidence="5 7" id="KW-0378">Hydrolase</keyword>
<dbReference type="RefSeq" id="WP_095910954.1">
    <property type="nucleotide sequence ID" value="NZ_CALAHR010000009.1"/>
</dbReference>
<feature type="domain" description="Peptidase S26" evidence="8">
    <location>
        <begin position="401"/>
        <end position="473"/>
    </location>
</feature>
<feature type="transmembrane region" description="Helical" evidence="7">
    <location>
        <begin position="504"/>
        <end position="522"/>
    </location>
</feature>
<dbReference type="NCBIfam" id="TIGR02227">
    <property type="entry name" value="sigpep_I_bact"/>
    <property type="match status" value="1"/>
</dbReference>
<dbReference type="GO" id="GO:0004252">
    <property type="term" value="F:serine-type endopeptidase activity"/>
    <property type="evidence" value="ECO:0007669"/>
    <property type="project" value="InterPro"/>
</dbReference>
<dbReference type="GO" id="GO:0009003">
    <property type="term" value="F:signal peptidase activity"/>
    <property type="evidence" value="ECO:0007669"/>
    <property type="project" value="UniProtKB-EC"/>
</dbReference>
<evidence type="ECO:0000256" key="3">
    <source>
        <dbReference type="ARBA" id="ARBA00013208"/>
    </source>
</evidence>
<dbReference type="Proteomes" id="UP001324270">
    <property type="component" value="Unassembled WGS sequence"/>
</dbReference>
<dbReference type="GO" id="GO:0016020">
    <property type="term" value="C:membrane"/>
    <property type="evidence" value="ECO:0007669"/>
    <property type="project" value="UniProtKB-SubCell"/>
</dbReference>
<comment type="catalytic activity">
    <reaction evidence="1 7">
        <text>Cleavage of hydrophobic, N-terminal signal or leader sequences from secreted and periplasmic proteins.</text>
        <dbReference type="EC" id="3.4.21.89"/>
    </reaction>
</comment>
<keyword evidence="12" id="KW-1185">Reference proteome</keyword>
<dbReference type="EC" id="3.4.21.89" evidence="3 7"/>
<dbReference type="Pfam" id="PF10502">
    <property type="entry name" value="Peptidase_S26"/>
    <property type="match status" value="2"/>
</dbReference>
<dbReference type="InterPro" id="IPR019533">
    <property type="entry name" value="Peptidase_S26"/>
</dbReference>
<protein>
    <recommendedName>
        <fullName evidence="4 7">Signal peptidase I</fullName>
        <ecNumber evidence="3 7">3.4.21.89</ecNumber>
    </recommendedName>
</protein>
<dbReference type="PANTHER" id="PTHR43390:SF1">
    <property type="entry name" value="CHLOROPLAST PROCESSING PEPTIDASE"/>
    <property type="match status" value="1"/>
</dbReference>
<dbReference type="GO" id="GO:0006465">
    <property type="term" value="P:signal peptide processing"/>
    <property type="evidence" value="ECO:0007669"/>
    <property type="project" value="InterPro"/>
</dbReference>
<feature type="active site" evidence="6">
    <location>
        <position position="250"/>
    </location>
</feature>
<comment type="similarity">
    <text evidence="2 7">Belongs to the peptidase S26 family.</text>
</comment>
<evidence type="ECO:0000313" key="11">
    <source>
        <dbReference type="Proteomes" id="UP000217250"/>
    </source>
</evidence>
<dbReference type="InterPro" id="IPR000223">
    <property type="entry name" value="Pept_S26A_signal_pept_1"/>
</dbReference>
<evidence type="ECO:0000256" key="2">
    <source>
        <dbReference type="ARBA" id="ARBA00009370"/>
    </source>
</evidence>
<dbReference type="OrthoDB" id="9802919at2"/>
<dbReference type="Pfam" id="PF18936">
    <property type="entry name" value="DUF5684"/>
    <property type="match status" value="1"/>
</dbReference>
<evidence type="ECO:0000313" key="9">
    <source>
        <dbReference type="EMBL" id="ATA87749.1"/>
    </source>
</evidence>
<reference evidence="9" key="1">
    <citation type="journal article" date="2017" name="Genome Announc.">
        <title>Twelve Complete Reference Genomes of Clinical Isolates in the Capnocytophaga Genus.</title>
        <authorList>
            <person name="Villarma A."/>
            <person name="Gulvik C.A."/>
            <person name="Rowe L.A."/>
            <person name="Sheth M."/>
            <person name="Juieng P."/>
            <person name="Nicholson A.C."/>
            <person name="Loparev V.N."/>
            <person name="McQuiston J.R."/>
        </authorList>
    </citation>
    <scope>NUCLEOTIDE SEQUENCE</scope>
    <source>
        <strain evidence="9">H1496</strain>
    </source>
</reference>
<dbReference type="EMBL" id="CP022386">
    <property type="protein sequence ID" value="ATA87749.1"/>
    <property type="molecule type" value="Genomic_DNA"/>
</dbReference>
<name>A0A250FRE8_9FLAO</name>
<evidence type="ECO:0000256" key="5">
    <source>
        <dbReference type="ARBA" id="ARBA00022801"/>
    </source>
</evidence>
<evidence type="ECO:0000256" key="7">
    <source>
        <dbReference type="RuleBase" id="RU362042"/>
    </source>
</evidence>
<evidence type="ECO:0000256" key="1">
    <source>
        <dbReference type="ARBA" id="ARBA00000677"/>
    </source>
</evidence>
<dbReference type="GeneID" id="84809219"/>